<evidence type="ECO:0000256" key="5">
    <source>
        <dbReference type="ARBA" id="ARBA00023136"/>
    </source>
</evidence>
<dbReference type="PANTHER" id="PTHR31113:SF3">
    <property type="entry name" value="UPF0496 PROTEIN 1"/>
    <property type="match status" value="1"/>
</dbReference>
<keyword evidence="3" id="KW-0812">Transmembrane</keyword>
<evidence type="ECO:0000256" key="1">
    <source>
        <dbReference type="ARBA" id="ARBA00004370"/>
    </source>
</evidence>
<dbReference type="Gene3D" id="1.10.150.20">
    <property type="entry name" value="5' to 3' exonuclease, C-terminal subdomain"/>
    <property type="match status" value="1"/>
</dbReference>
<dbReference type="Pfam" id="PF05055">
    <property type="entry name" value="DUF677"/>
    <property type="match status" value="1"/>
</dbReference>
<keyword evidence="7" id="KW-1185">Reference proteome</keyword>
<dbReference type="InterPro" id="IPR007749">
    <property type="entry name" value="DUF677"/>
</dbReference>
<protein>
    <submittedName>
        <fullName evidence="6">Uncharacterized protein</fullName>
    </submittedName>
</protein>
<gene>
    <name evidence="6" type="ORF">ZIOFF_069270</name>
</gene>
<dbReference type="EMBL" id="JACMSC010000020">
    <property type="protein sequence ID" value="KAG6471823.1"/>
    <property type="molecule type" value="Genomic_DNA"/>
</dbReference>
<comment type="similarity">
    <text evidence="2">Belongs to the UPF0496 family.</text>
</comment>
<accession>A0A8J5C3M1</accession>
<evidence type="ECO:0000313" key="6">
    <source>
        <dbReference type="EMBL" id="KAG6471823.1"/>
    </source>
</evidence>
<comment type="subcellular location">
    <subcellularLocation>
        <location evidence="1">Membrane</location>
    </subcellularLocation>
</comment>
<name>A0A8J5C3M1_ZINOF</name>
<evidence type="ECO:0000256" key="4">
    <source>
        <dbReference type="ARBA" id="ARBA00022989"/>
    </source>
</evidence>
<organism evidence="6 7">
    <name type="scientific">Zingiber officinale</name>
    <name type="common">Ginger</name>
    <name type="synonym">Amomum zingiber</name>
    <dbReference type="NCBI Taxonomy" id="94328"/>
    <lineage>
        <taxon>Eukaryota</taxon>
        <taxon>Viridiplantae</taxon>
        <taxon>Streptophyta</taxon>
        <taxon>Embryophyta</taxon>
        <taxon>Tracheophyta</taxon>
        <taxon>Spermatophyta</taxon>
        <taxon>Magnoliopsida</taxon>
        <taxon>Liliopsida</taxon>
        <taxon>Zingiberales</taxon>
        <taxon>Zingiberaceae</taxon>
        <taxon>Zingiber</taxon>
    </lineage>
</organism>
<dbReference type="AlphaFoldDB" id="A0A8J5C3M1"/>
<comment type="caution">
    <text evidence="6">The sequence shown here is derived from an EMBL/GenBank/DDBJ whole genome shotgun (WGS) entry which is preliminary data.</text>
</comment>
<keyword evidence="4" id="KW-1133">Transmembrane helix</keyword>
<dbReference type="PANTHER" id="PTHR31113">
    <property type="entry name" value="UPF0496 PROTEIN 3-RELATED"/>
    <property type="match status" value="1"/>
</dbReference>
<reference evidence="6 7" key="1">
    <citation type="submission" date="2020-08" db="EMBL/GenBank/DDBJ databases">
        <title>Plant Genome Project.</title>
        <authorList>
            <person name="Zhang R.-G."/>
        </authorList>
    </citation>
    <scope>NUCLEOTIDE SEQUENCE [LARGE SCALE GENOMIC DNA]</scope>
    <source>
        <tissue evidence="6">Rhizome</tissue>
    </source>
</reference>
<dbReference type="Proteomes" id="UP000734854">
    <property type="component" value="Unassembled WGS sequence"/>
</dbReference>
<evidence type="ECO:0000313" key="7">
    <source>
        <dbReference type="Proteomes" id="UP000734854"/>
    </source>
</evidence>
<proteinExistence type="inferred from homology"/>
<evidence type="ECO:0000256" key="2">
    <source>
        <dbReference type="ARBA" id="ARBA00009074"/>
    </source>
</evidence>
<evidence type="ECO:0000256" key="3">
    <source>
        <dbReference type="ARBA" id="ARBA00022692"/>
    </source>
</evidence>
<sequence length="218" mass="24805">MGAQHSTRPHNLAVADADVDGGDGHAHLPCLEVVTVILDCKRDVWKNTELFDLVEDYIQNSLQTLNFYTILEKCLTKARDNQLILQVALQCFAEEEEDHKGDNARNSRTLMELRHFKVADDPFTEEYSKREDATNHLNTTIETCDLEGIEKYNKRTVKVLEELRLTMDQFIDLCILSGCDCYDNIKDMEDGLGLKRKQLIAIALLAGNDHDLHGVPRC</sequence>
<dbReference type="GO" id="GO:0016020">
    <property type="term" value="C:membrane"/>
    <property type="evidence" value="ECO:0007669"/>
    <property type="project" value="UniProtKB-SubCell"/>
</dbReference>
<keyword evidence="5" id="KW-0472">Membrane</keyword>